<proteinExistence type="predicted"/>
<protein>
    <submittedName>
        <fullName evidence="1">Uncharacterized protein</fullName>
    </submittedName>
</protein>
<dbReference type="SUPFAM" id="SSF103025">
    <property type="entry name" value="Folate-binding domain"/>
    <property type="match status" value="1"/>
</dbReference>
<dbReference type="EMBL" id="AUZX01004750">
    <property type="protein sequence ID" value="EQD69959.1"/>
    <property type="molecule type" value="Genomic_DNA"/>
</dbReference>
<feature type="non-terminal residue" evidence="1">
    <location>
        <position position="31"/>
    </location>
</feature>
<organism evidence="1">
    <name type="scientific">mine drainage metagenome</name>
    <dbReference type="NCBI Taxonomy" id="410659"/>
    <lineage>
        <taxon>unclassified sequences</taxon>
        <taxon>metagenomes</taxon>
        <taxon>ecological metagenomes</taxon>
    </lineage>
</organism>
<evidence type="ECO:0000313" key="1">
    <source>
        <dbReference type="EMBL" id="EQD69959.1"/>
    </source>
</evidence>
<dbReference type="Gene3D" id="3.30.1360.120">
    <property type="entry name" value="Probable tRNA modification gtpase trme, domain 1"/>
    <property type="match status" value="1"/>
</dbReference>
<accession>T1CN99</accession>
<reference evidence="1" key="1">
    <citation type="submission" date="2013-08" db="EMBL/GenBank/DDBJ databases">
        <authorList>
            <person name="Mendez C."/>
            <person name="Richter M."/>
            <person name="Ferrer M."/>
            <person name="Sanchez J."/>
        </authorList>
    </citation>
    <scope>NUCLEOTIDE SEQUENCE</scope>
</reference>
<dbReference type="AlphaFoldDB" id="T1CN99"/>
<name>T1CN99_9ZZZZ</name>
<comment type="caution">
    <text evidence="1">The sequence shown here is derived from an EMBL/GenBank/DDBJ whole genome shotgun (WGS) entry which is preliminary data.</text>
</comment>
<sequence>MTEMTVLNPVHRALGAKMVDFGGWDMPISYG</sequence>
<reference evidence="1" key="2">
    <citation type="journal article" date="2014" name="ISME J.">
        <title>Microbial stratification in low pH oxic and suboxic macroscopic growths along an acid mine drainage.</title>
        <authorList>
            <person name="Mendez-Garcia C."/>
            <person name="Mesa V."/>
            <person name="Sprenger R.R."/>
            <person name="Richter M."/>
            <person name="Diez M.S."/>
            <person name="Solano J."/>
            <person name="Bargiela R."/>
            <person name="Golyshina O.V."/>
            <person name="Manteca A."/>
            <person name="Ramos J.L."/>
            <person name="Gallego J.R."/>
            <person name="Llorente I."/>
            <person name="Martins Dos Santos V.A."/>
            <person name="Jensen O.N."/>
            <person name="Pelaez A.I."/>
            <person name="Sanchez J."/>
            <person name="Ferrer M."/>
        </authorList>
    </citation>
    <scope>NUCLEOTIDE SEQUENCE</scope>
</reference>
<gene>
    <name evidence="1" type="ORF">B1A_06554</name>
</gene>
<dbReference type="InterPro" id="IPR027266">
    <property type="entry name" value="TrmE/GcvT-like"/>
</dbReference>